<keyword evidence="1" id="KW-0812">Transmembrane</keyword>
<dbReference type="PROSITE" id="PS51762">
    <property type="entry name" value="GH16_2"/>
    <property type="match status" value="1"/>
</dbReference>
<keyword evidence="2" id="KW-0732">Signal</keyword>
<dbReference type="OrthoDB" id="4388755at2759"/>
<reference evidence="4" key="1">
    <citation type="journal article" date="2020" name="bioRxiv">
        <title>Whole genome comparisons of ergot fungi reveals the divergence and evolution of species within the genus Claviceps are the result of varying mechanisms driving genome evolution and host range expansion.</title>
        <authorList>
            <person name="Wyka S.A."/>
            <person name="Mondo S.J."/>
            <person name="Liu M."/>
            <person name="Dettman J."/>
            <person name="Nalam V."/>
            <person name="Broders K.D."/>
        </authorList>
    </citation>
    <scope>NUCLEOTIDE SEQUENCE</scope>
    <source>
        <strain evidence="4">CCC 489</strain>
    </source>
</reference>
<dbReference type="AlphaFoldDB" id="A0A8K0J7S6"/>
<feature type="signal peptide" evidence="2">
    <location>
        <begin position="1"/>
        <end position="20"/>
    </location>
</feature>
<feature type="domain" description="GH16" evidence="3">
    <location>
        <begin position="26"/>
        <end position="315"/>
    </location>
</feature>
<comment type="caution">
    <text evidence="4">The sequence shown here is derived from an EMBL/GenBank/DDBJ whole genome shotgun (WGS) entry which is preliminary data.</text>
</comment>
<keyword evidence="5" id="KW-1185">Reference proteome</keyword>
<gene>
    <name evidence="4" type="ORF">E4U42_002566</name>
</gene>
<evidence type="ECO:0000313" key="4">
    <source>
        <dbReference type="EMBL" id="KAG5927117.1"/>
    </source>
</evidence>
<dbReference type="Pfam" id="PF00722">
    <property type="entry name" value="Glyco_hydro_16"/>
    <property type="match status" value="1"/>
</dbReference>
<dbReference type="InterPro" id="IPR013320">
    <property type="entry name" value="ConA-like_dom_sf"/>
</dbReference>
<dbReference type="PANTHER" id="PTHR38121:SF4">
    <property type="entry name" value="GH16 DOMAIN-CONTAINING PROTEIN-RELATED"/>
    <property type="match status" value="1"/>
</dbReference>
<keyword evidence="1" id="KW-0472">Membrane</keyword>
<evidence type="ECO:0000256" key="1">
    <source>
        <dbReference type="SAM" id="Phobius"/>
    </source>
</evidence>
<feature type="transmembrane region" description="Helical" evidence="1">
    <location>
        <begin position="359"/>
        <end position="382"/>
    </location>
</feature>
<keyword evidence="1" id="KW-1133">Transmembrane helix</keyword>
<feature type="chain" id="PRO_5035419214" description="GH16 domain-containing protein" evidence="2">
    <location>
        <begin position="21"/>
        <end position="384"/>
    </location>
</feature>
<evidence type="ECO:0000313" key="5">
    <source>
        <dbReference type="Proteomes" id="UP000811619"/>
    </source>
</evidence>
<dbReference type="Gene3D" id="2.60.120.200">
    <property type="match status" value="1"/>
</dbReference>
<dbReference type="EMBL" id="SRPY01000205">
    <property type="protein sequence ID" value="KAG5927117.1"/>
    <property type="molecule type" value="Genomic_DNA"/>
</dbReference>
<dbReference type="PANTHER" id="PTHR38121">
    <property type="entry name" value="GH16 DOMAIN-CONTAINING PROTEIN"/>
    <property type="match status" value="1"/>
</dbReference>
<organism evidence="4 5">
    <name type="scientific">Claviceps africana</name>
    <dbReference type="NCBI Taxonomy" id="83212"/>
    <lineage>
        <taxon>Eukaryota</taxon>
        <taxon>Fungi</taxon>
        <taxon>Dikarya</taxon>
        <taxon>Ascomycota</taxon>
        <taxon>Pezizomycotina</taxon>
        <taxon>Sordariomycetes</taxon>
        <taxon>Hypocreomycetidae</taxon>
        <taxon>Hypocreales</taxon>
        <taxon>Clavicipitaceae</taxon>
        <taxon>Claviceps</taxon>
    </lineage>
</organism>
<proteinExistence type="predicted"/>
<dbReference type="CDD" id="cd00413">
    <property type="entry name" value="Glyco_hydrolase_16"/>
    <property type="match status" value="1"/>
</dbReference>
<name>A0A8K0J7S6_9HYPO</name>
<dbReference type="Proteomes" id="UP000811619">
    <property type="component" value="Unassembled WGS sequence"/>
</dbReference>
<dbReference type="GO" id="GO:0005975">
    <property type="term" value="P:carbohydrate metabolic process"/>
    <property type="evidence" value="ECO:0007669"/>
    <property type="project" value="InterPro"/>
</dbReference>
<evidence type="ECO:0000256" key="2">
    <source>
        <dbReference type="SAM" id="SignalP"/>
    </source>
</evidence>
<dbReference type="SUPFAM" id="SSF49899">
    <property type="entry name" value="Concanavalin A-like lectins/glucanases"/>
    <property type="match status" value="1"/>
</dbReference>
<accession>A0A8K0J7S6</accession>
<protein>
    <recommendedName>
        <fullName evidence="3">GH16 domain-containing protein</fullName>
    </recommendedName>
</protein>
<dbReference type="GO" id="GO:0004553">
    <property type="term" value="F:hydrolase activity, hydrolyzing O-glycosyl compounds"/>
    <property type="evidence" value="ECO:0007669"/>
    <property type="project" value="InterPro"/>
</dbReference>
<evidence type="ECO:0000259" key="3">
    <source>
        <dbReference type="PROSITE" id="PS51762"/>
    </source>
</evidence>
<dbReference type="InterPro" id="IPR000757">
    <property type="entry name" value="Beta-glucanase-like"/>
</dbReference>
<sequence length="384" mass="41898">MLHRSAFLATAVSIATTALAATTPISDSKCTCYLSNGTEPAFYKEHRFFDFRSLAHFASSSGPDVLSSAQDTSLAPPTSAFFTSPLWTSTWQAQSWNNSKAQTLNGDATVLMINSPNNIFIQANNNDSSYPSSTHLTMRTRRQRAFQSSAEFQSVSSAYHYLSLRMLARTTGSSGAVSAVFTYRDAKALTDIQEADMEIVTRGPRNRVQYTNQPSYTTDGRDDGIKLRATRNATLPWGKDWSDWAVYRLDWTPKQSTWYVDGQQVASIAFQVPRDPAGINVNHWSNGGSWSGNMSIGGESSLQIQWIEMLYNTTEKTTGGREGDATSSDKEDCRVVCSVDEAPETGAAAKLWGDEKSQAMVLAEGATSAVLVCLGACLALVLTM</sequence>